<proteinExistence type="inferred from homology"/>
<dbReference type="GO" id="GO:0003676">
    <property type="term" value="F:nucleic acid binding"/>
    <property type="evidence" value="ECO:0007669"/>
    <property type="project" value="InterPro"/>
</dbReference>
<dbReference type="Pfam" id="PF02021">
    <property type="entry name" value="UPF0102"/>
    <property type="match status" value="1"/>
</dbReference>
<dbReference type="InterPro" id="IPR003509">
    <property type="entry name" value="UPF0102_YraN-like"/>
</dbReference>
<dbReference type="Proteomes" id="UP000177698">
    <property type="component" value="Unassembled WGS sequence"/>
</dbReference>
<reference evidence="3 4" key="1">
    <citation type="journal article" date="2016" name="Nat. Commun.">
        <title>Thousands of microbial genomes shed light on interconnected biogeochemical processes in an aquifer system.</title>
        <authorList>
            <person name="Anantharaman K."/>
            <person name="Brown C.T."/>
            <person name="Hug L.A."/>
            <person name="Sharon I."/>
            <person name="Castelle C.J."/>
            <person name="Probst A.J."/>
            <person name="Thomas B.C."/>
            <person name="Singh A."/>
            <person name="Wilkins M.J."/>
            <person name="Karaoz U."/>
            <person name="Brodie E.L."/>
            <person name="Williams K.H."/>
            <person name="Hubbard S.S."/>
            <person name="Banfield J.F."/>
        </authorList>
    </citation>
    <scope>NUCLEOTIDE SEQUENCE [LARGE SCALE GENOMIC DNA]</scope>
</reference>
<dbReference type="SUPFAM" id="SSF52980">
    <property type="entry name" value="Restriction endonuclease-like"/>
    <property type="match status" value="1"/>
</dbReference>
<name>A0A1F7I8J7_9BACT</name>
<evidence type="ECO:0000313" key="4">
    <source>
        <dbReference type="Proteomes" id="UP000177698"/>
    </source>
</evidence>
<comment type="similarity">
    <text evidence="1 2">Belongs to the UPF0102 family.</text>
</comment>
<dbReference type="EMBL" id="MGAG01000038">
    <property type="protein sequence ID" value="OGK39679.1"/>
    <property type="molecule type" value="Genomic_DNA"/>
</dbReference>
<dbReference type="Gene3D" id="3.40.1350.10">
    <property type="match status" value="1"/>
</dbReference>
<dbReference type="InterPro" id="IPR011335">
    <property type="entry name" value="Restrct_endonuc-II-like"/>
</dbReference>
<gene>
    <name evidence="3" type="ORF">A2954_06610</name>
</gene>
<evidence type="ECO:0000256" key="1">
    <source>
        <dbReference type="ARBA" id="ARBA00006738"/>
    </source>
</evidence>
<comment type="caution">
    <text evidence="3">The sequence shown here is derived from an EMBL/GenBank/DDBJ whole genome shotgun (WGS) entry which is preliminary data.</text>
</comment>
<evidence type="ECO:0000313" key="3">
    <source>
        <dbReference type="EMBL" id="OGK39679.1"/>
    </source>
</evidence>
<dbReference type="STRING" id="1802056.A2954_06610"/>
<dbReference type="HAMAP" id="MF_00048">
    <property type="entry name" value="UPF0102"/>
    <property type="match status" value="1"/>
</dbReference>
<accession>A0A1F7I8J7</accession>
<dbReference type="PANTHER" id="PTHR34039:SF1">
    <property type="entry name" value="UPF0102 PROTEIN YRAN"/>
    <property type="match status" value="1"/>
</dbReference>
<organism evidence="3 4">
    <name type="scientific">Candidatus Roizmanbacteria bacterium RIFCSPLOWO2_01_FULL_37_12</name>
    <dbReference type="NCBI Taxonomy" id="1802056"/>
    <lineage>
        <taxon>Bacteria</taxon>
        <taxon>Candidatus Roizmaniibacteriota</taxon>
    </lineage>
</organism>
<dbReference type="AlphaFoldDB" id="A0A1F7I8J7"/>
<protein>
    <recommendedName>
        <fullName evidence="2">UPF0102 protein A2954_06610</fullName>
    </recommendedName>
</protein>
<dbReference type="PANTHER" id="PTHR34039">
    <property type="entry name" value="UPF0102 PROTEIN YRAN"/>
    <property type="match status" value="1"/>
</dbReference>
<evidence type="ECO:0000256" key="2">
    <source>
        <dbReference type="HAMAP-Rule" id="MF_00048"/>
    </source>
</evidence>
<dbReference type="InterPro" id="IPR011856">
    <property type="entry name" value="tRNA_endonuc-like_dom_sf"/>
</dbReference>
<sequence>MTRHNKDIGQKGEIEAVSYLLKNGYRVVGQNYHTHWGEIDIIAEKDKKLSFIEVKSRVGESYGKPYEAVNFIKINKLRRPVQFFLLKNEYKNYKLSLDVISIVFTEDLSVKNLKYFENVASYQ</sequence>